<dbReference type="GO" id="GO:0004180">
    <property type="term" value="F:carboxypeptidase activity"/>
    <property type="evidence" value="ECO:0007669"/>
    <property type="project" value="UniProtKB-KW"/>
</dbReference>
<gene>
    <name evidence="2" type="ORF">SAMN05216297_11475</name>
</gene>
<feature type="domain" description="Peptidase M15C" evidence="1">
    <location>
        <begin position="171"/>
        <end position="242"/>
    </location>
</feature>
<dbReference type="SUPFAM" id="SSF55166">
    <property type="entry name" value="Hedgehog/DD-peptidase"/>
    <property type="match status" value="1"/>
</dbReference>
<dbReference type="EMBL" id="FOMH01000014">
    <property type="protein sequence ID" value="SFD89980.1"/>
    <property type="molecule type" value="Genomic_DNA"/>
</dbReference>
<organism evidence="2 3">
    <name type="scientific">Flavobacterium phragmitis</name>
    <dbReference type="NCBI Taxonomy" id="739143"/>
    <lineage>
        <taxon>Bacteria</taxon>
        <taxon>Pseudomonadati</taxon>
        <taxon>Bacteroidota</taxon>
        <taxon>Flavobacteriia</taxon>
        <taxon>Flavobacteriales</taxon>
        <taxon>Flavobacteriaceae</taxon>
        <taxon>Flavobacterium</taxon>
    </lineage>
</organism>
<accession>A0A1I1WAB7</accession>
<protein>
    <submittedName>
        <fullName evidence="2">D-alanyl-D-alanine carboxypeptidase</fullName>
    </submittedName>
</protein>
<name>A0A1I1WAB7_9FLAO</name>
<dbReference type="OrthoDB" id="9799970at2"/>
<proteinExistence type="predicted"/>
<keyword evidence="2" id="KW-0378">Hydrolase</keyword>
<dbReference type="RefSeq" id="WP_091497722.1">
    <property type="nucleotide sequence ID" value="NZ_FOMH01000014.1"/>
</dbReference>
<keyword evidence="3" id="KW-1185">Reference proteome</keyword>
<keyword evidence="2" id="KW-0645">Protease</keyword>
<evidence type="ECO:0000313" key="3">
    <source>
        <dbReference type="Proteomes" id="UP000199672"/>
    </source>
</evidence>
<evidence type="ECO:0000259" key="1">
    <source>
        <dbReference type="Pfam" id="PF13539"/>
    </source>
</evidence>
<dbReference type="Gene3D" id="3.30.1380.10">
    <property type="match status" value="1"/>
</dbReference>
<dbReference type="STRING" id="739143.SAMN05216297_11475"/>
<reference evidence="3" key="1">
    <citation type="submission" date="2016-10" db="EMBL/GenBank/DDBJ databases">
        <authorList>
            <person name="Varghese N."/>
            <person name="Submissions S."/>
        </authorList>
    </citation>
    <scope>NUCLEOTIDE SEQUENCE [LARGE SCALE GENOMIC DNA]</scope>
    <source>
        <strain evidence="3">CGMCC 1.10370</strain>
    </source>
</reference>
<dbReference type="InterPro" id="IPR009045">
    <property type="entry name" value="Zn_M74/Hedgehog-like"/>
</dbReference>
<keyword evidence="2" id="KW-0121">Carboxypeptidase</keyword>
<dbReference type="AlphaFoldDB" id="A0A1I1WAB7"/>
<dbReference type="InterPro" id="IPR039561">
    <property type="entry name" value="Peptidase_M15C"/>
</dbReference>
<dbReference type="Pfam" id="PF13539">
    <property type="entry name" value="Peptidase_M15_4"/>
    <property type="match status" value="1"/>
</dbReference>
<sequence length="248" mass="29424">MKRFFFLVLIFQNAFSQEIPLNVQKLIKAYPDQIIGYKDNKIIFSDKSSLIYDDFKNKTNQELLDNPDIEDHFKFIYHKAEKNLIPKEDPGRIRNEVFFKKIYGNSKSEVESKMTEIVWCPKLVNQKIKVTTVNGIDKIVKKISAELDNKPEFKKYITDIGGTFSWRKISGTNRLSMHSYGMTIDINVKNSNYWQWDCKCKNEEATLTYRNQIPLKLVSIFEKYGFIWGGNWKHYDTMHFEYRPELLL</sequence>
<dbReference type="Proteomes" id="UP000199672">
    <property type="component" value="Unassembled WGS sequence"/>
</dbReference>
<evidence type="ECO:0000313" key="2">
    <source>
        <dbReference type="EMBL" id="SFD89980.1"/>
    </source>
</evidence>